<dbReference type="EMBL" id="JAUCMM010000004">
    <property type="protein sequence ID" value="MDM7888518.1"/>
    <property type="molecule type" value="Genomic_DNA"/>
</dbReference>
<dbReference type="InterPro" id="IPR002052">
    <property type="entry name" value="DNA_methylase_N6_adenine_CS"/>
</dbReference>
<protein>
    <recommendedName>
        <fullName evidence="2 7">Site-specific DNA-methyltransferase (adenine-specific)</fullName>
        <ecNumber evidence="2 7">2.1.1.72</ecNumber>
    </recommendedName>
</protein>
<dbReference type="InterPro" id="IPR012263">
    <property type="entry name" value="M_m6A_EcoRV"/>
</dbReference>
<evidence type="ECO:0000256" key="4">
    <source>
        <dbReference type="ARBA" id="ARBA00022679"/>
    </source>
</evidence>
<dbReference type="InterPro" id="IPR029063">
    <property type="entry name" value="SAM-dependent_MTases_sf"/>
</dbReference>
<evidence type="ECO:0000256" key="2">
    <source>
        <dbReference type="ARBA" id="ARBA00011900"/>
    </source>
</evidence>
<keyword evidence="4 7" id="KW-0808">Transferase</keyword>
<comment type="similarity">
    <text evidence="1 7">Belongs to the N(4)/N(6)-methyltransferase family.</text>
</comment>
<dbReference type="Gene3D" id="3.40.50.150">
    <property type="entry name" value="Vaccinia Virus protein VP39"/>
    <property type="match status" value="1"/>
</dbReference>
<dbReference type="GO" id="GO:0032259">
    <property type="term" value="P:methylation"/>
    <property type="evidence" value="ECO:0007669"/>
    <property type="project" value="UniProtKB-KW"/>
</dbReference>
<dbReference type="RefSeq" id="WP_289470139.1">
    <property type="nucleotide sequence ID" value="NZ_JAUCMM010000004.1"/>
</dbReference>
<evidence type="ECO:0000313" key="8">
    <source>
        <dbReference type="EMBL" id="MDM7888518.1"/>
    </source>
</evidence>
<dbReference type="InterPro" id="IPR012327">
    <property type="entry name" value="MeTrfase_D12"/>
</dbReference>
<dbReference type="Proteomes" id="UP001235720">
    <property type="component" value="Unassembled WGS sequence"/>
</dbReference>
<evidence type="ECO:0000313" key="9">
    <source>
        <dbReference type="Proteomes" id="UP001235720"/>
    </source>
</evidence>
<dbReference type="PIRSF" id="PIRSF000398">
    <property type="entry name" value="M_m6A_EcoRV"/>
    <property type="match status" value="1"/>
</dbReference>
<evidence type="ECO:0000256" key="6">
    <source>
        <dbReference type="ARBA" id="ARBA00047942"/>
    </source>
</evidence>
<evidence type="ECO:0000256" key="1">
    <source>
        <dbReference type="ARBA" id="ARBA00006594"/>
    </source>
</evidence>
<dbReference type="EC" id="2.1.1.72" evidence="2 7"/>
<reference evidence="8 9" key="1">
    <citation type="submission" date="2023-06" db="EMBL/GenBank/DDBJ databases">
        <authorList>
            <person name="Feng G."/>
            <person name="Li J."/>
            <person name="Zhu H."/>
        </authorList>
    </citation>
    <scope>NUCLEOTIDE SEQUENCE [LARGE SCALE GENOMIC DNA]</scope>
    <source>
        <strain evidence="8 9">RHCJP20</strain>
    </source>
</reference>
<dbReference type="GO" id="GO:0009007">
    <property type="term" value="F:site-specific DNA-methyltransferase (adenine-specific) activity"/>
    <property type="evidence" value="ECO:0007669"/>
    <property type="project" value="UniProtKB-EC"/>
</dbReference>
<organism evidence="8 9">
    <name type="scientific">Curtobacterium subtropicum</name>
    <dbReference type="NCBI Taxonomy" id="3055138"/>
    <lineage>
        <taxon>Bacteria</taxon>
        <taxon>Bacillati</taxon>
        <taxon>Actinomycetota</taxon>
        <taxon>Actinomycetes</taxon>
        <taxon>Micrococcales</taxon>
        <taxon>Microbacteriaceae</taxon>
        <taxon>Curtobacterium</taxon>
    </lineage>
</organism>
<dbReference type="PANTHER" id="PTHR30481:SF3">
    <property type="entry name" value="DNA ADENINE METHYLASE"/>
    <property type="match status" value="1"/>
</dbReference>
<dbReference type="PROSITE" id="PS00092">
    <property type="entry name" value="N6_MTASE"/>
    <property type="match status" value="1"/>
</dbReference>
<sequence length="290" mass="31833">MTMVGDESTVTEPSIVDGVKPVLRWAGGKRWLVPRLEPLLAQADFARYFEPFVGGGAVFFGAIAGVPSLLSDANEDLIRTYQSIKDDPDEVFAHYSVLENEATRYYEVRSREPFDAAESAARFLYLNHHSYNGIYRVNLSGKYNVPFGSRAAPNMPTLAHLREASARLASAQLTAGGYQSQVAAAGAGDLLFVDPPYVTAESSQGFTKYTKDKFDFENQRELAELTLGAARRGAQIILTNAAHPSISALFRPLGYMYRLSRRNSIGGRKATRGSADEYLFTNIRVKGGIS</sequence>
<keyword evidence="5 7" id="KW-0949">S-adenosyl-L-methionine</keyword>
<evidence type="ECO:0000256" key="3">
    <source>
        <dbReference type="ARBA" id="ARBA00022603"/>
    </source>
</evidence>
<comment type="catalytic activity">
    <reaction evidence="6 7">
        <text>a 2'-deoxyadenosine in DNA + S-adenosyl-L-methionine = an N(6)-methyl-2'-deoxyadenosine in DNA + S-adenosyl-L-homocysteine + H(+)</text>
        <dbReference type="Rhea" id="RHEA:15197"/>
        <dbReference type="Rhea" id="RHEA-COMP:12418"/>
        <dbReference type="Rhea" id="RHEA-COMP:12419"/>
        <dbReference type="ChEBI" id="CHEBI:15378"/>
        <dbReference type="ChEBI" id="CHEBI:57856"/>
        <dbReference type="ChEBI" id="CHEBI:59789"/>
        <dbReference type="ChEBI" id="CHEBI:90615"/>
        <dbReference type="ChEBI" id="CHEBI:90616"/>
        <dbReference type="EC" id="2.1.1.72"/>
    </reaction>
</comment>
<proteinExistence type="inferred from homology"/>
<dbReference type="SUPFAM" id="SSF53335">
    <property type="entry name" value="S-adenosyl-L-methionine-dependent methyltransferases"/>
    <property type="match status" value="1"/>
</dbReference>
<gene>
    <name evidence="8" type="ORF">QUG98_08620</name>
</gene>
<evidence type="ECO:0000256" key="7">
    <source>
        <dbReference type="RuleBase" id="RU361257"/>
    </source>
</evidence>
<dbReference type="Gene3D" id="1.10.1020.10">
    <property type="entry name" value="Adenine-specific Methyltransferase, Domain 2"/>
    <property type="match status" value="1"/>
</dbReference>
<dbReference type="Pfam" id="PF02086">
    <property type="entry name" value="MethyltransfD12"/>
    <property type="match status" value="1"/>
</dbReference>
<accession>A0ABT7TFZ8</accession>
<name>A0ABT7TFZ8_9MICO</name>
<keyword evidence="3 7" id="KW-0489">Methyltransferase</keyword>
<dbReference type="PRINTS" id="PR00505">
    <property type="entry name" value="D12N6MTFRASE"/>
</dbReference>
<dbReference type="NCBIfam" id="TIGR00571">
    <property type="entry name" value="dam"/>
    <property type="match status" value="1"/>
</dbReference>
<keyword evidence="9" id="KW-1185">Reference proteome</keyword>
<evidence type="ECO:0000256" key="5">
    <source>
        <dbReference type="ARBA" id="ARBA00022691"/>
    </source>
</evidence>
<dbReference type="InterPro" id="IPR023095">
    <property type="entry name" value="Ade_MeTrfase_dom_2"/>
</dbReference>
<comment type="caution">
    <text evidence="8">The sequence shown here is derived from an EMBL/GenBank/DDBJ whole genome shotgun (WGS) entry which is preliminary data.</text>
</comment>
<dbReference type="PANTHER" id="PTHR30481">
    <property type="entry name" value="DNA ADENINE METHYLASE"/>
    <property type="match status" value="1"/>
</dbReference>